<dbReference type="CDD" id="cd02984">
    <property type="entry name" value="TRX_PICOT"/>
    <property type="match status" value="1"/>
</dbReference>
<name>A0A2N1JB86_9BASI</name>
<dbReference type="PROSITE" id="PS51354">
    <property type="entry name" value="GLUTAREDOXIN_2"/>
    <property type="match status" value="1"/>
</dbReference>
<dbReference type="Proteomes" id="UP000232875">
    <property type="component" value="Unassembled WGS sequence"/>
</dbReference>
<protein>
    <submittedName>
        <fullName evidence="18">Nuf2p</fullName>
    </submittedName>
</protein>
<sequence length="692" mass="78452">MPENLVAITSPETFTQLMQQDLNRITLLNFWAPWAQPCEQMNNAITEFAKRYPQIMFMNVEAEEQPDVSESFDVEAVPTIIILRGHTLLSKISGANVAALSESLAVHAAAPPQRAFGGVSHSNVAPQAAPANYEAMQRGPLMNEPLDGTDELLHALPPAMKVDAESPQDTERRCRELMTRSKVMLFIKGRPDMPRCGFSQKTVALLREQKVDFDYYDILSDENVRQKLKQINDWPTFPQIIVNGELIGGLDIVKNYTSFPAVSTEELLSVLNEIGLHVAAEDVVKPQSSMAQKVYTAFLDTLAGTLPESLDAQRDAVVADMEYKEIFSDSVTWLLFFREVRAMMEAATVHDFHLQDLTRPQPKRFKRHMSALVNFFRFRADRLAEFDELVLATEELENKRIALEDGVEEARLAITTTIATRKQQEPHVKQLRQENLAHSDKLLELKKEQGKLLAEVDTLKVEKAEAVQKQTDVQYQLQLLAAELNKLHARLVSHPTELRKQLTELHGQMHSDRASLVEHERKAKELRGKMDVLVQLESDLSACIVAMEQVAAELERASREAHALDEAKATIALHEEEQSTLQRRMEHVENQVQLANTRLERARKTLEEQRAASQARMDDLTARLGEVSRNRRERHALAELRNGESADVERELESVLQEHEAHYAKMQLEKDALCRTASAYMDALTRTIPLEM</sequence>
<dbReference type="Gene3D" id="3.40.30.10">
    <property type="entry name" value="Glutaredoxin"/>
    <property type="match status" value="2"/>
</dbReference>
<evidence type="ECO:0000256" key="16">
    <source>
        <dbReference type="SAM" id="Coils"/>
    </source>
</evidence>
<dbReference type="EMBL" id="KZ454990">
    <property type="protein sequence ID" value="PKI83804.1"/>
    <property type="molecule type" value="Genomic_DNA"/>
</dbReference>
<dbReference type="FunFam" id="3.40.30.10:FF:000092">
    <property type="entry name" value="Monothiol glutaredoxin"/>
    <property type="match status" value="1"/>
</dbReference>
<dbReference type="InterPro" id="IPR013766">
    <property type="entry name" value="Thioredoxin_domain"/>
</dbReference>
<dbReference type="OrthoDB" id="8194677at2759"/>
<dbReference type="InterPro" id="IPR041112">
    <property type="entry name" value="Nuf2_DHR10-like"/>
</dbReference>
<dbReference type="GeneID" id="80901812"/>
<keyword evidence="11 16" id="KW-0175">Coiled coil</keyword>
<feature type="coiled-coil region" evidence="16">
    <location>
        <begin position="516"/>
        <end position="623"/>
    </location>
</feature>
<dbReference type="GO" id="GO:0046872">
    <property type="term" value="F:metal ion binding"/>
    <property type="evidence" value="ECO:0007669"/>
    <property type="project" value="UniProtKB-KW"/>
</dbReference>
<evidence type="ECO:0000256" key="1">
    <source>
        <dbReference type="ARBA" id="ARBA00004123"/>
    </source>
</evidence>
<dbReference type="GO" id="GO:0006879">
    <property type="term" value="P:intracellular iron ion homeostasis"/>
    <property type="evidence" value="ECO:0007669"/>
    <property type="project" value="TreeGrafter"/>
</dbReference>
<feature type="coiled-coil region" evidence="16">
    <location>
        <begin position="393"/>
        <end position="462"/>
    </location>
</feature>
<dbReference type="InterPro" id="IPR004480">
    <property type="entry name" value="Monothiol_GRX-rel"/>
</dbReference>
<evidence type="ECO:0000256" key="4">
    <source>
        <dbReference type="ARBA" id="ARBA00009630"/>
    </source>
</evidence>
<keyword evidence="19" id="KW-1185">Reference proteome</keyword>
<dbReference type="AlphaFoldDB" id="A0A2N1JB86"/>
<dbReference type="InterPro" id="IPR005549">
    <property type="entry name" value="Kinetochore_Nuf2_N"/>
</dbReference>
<dbReference type="RefSeq" id="XP_056063111.1">
    <property type="nucleotide sequence ID" value="XM_056207136.1"/>
</dbReference>
<comment type="subcellular location">
    <subcellularLocation>
        <location evidence="2">Chromosome</location>
        <location evidence="2">Centromere</location>
    </subcellularLocation>
    <subcellularLocation>
        <location evidence="1">Nucleus</location>
    </subcellularLocation>
</comment>
<dbReference type="GO" id="GO:0051301">
    <property type="term" value="P:cell division"/>
    <property type="evidence" value="ECO:0007669"/>
    <property type="project" value="UniProtKB-KW"/>
</dbReference>
<dbReference type="InterPro" id="IPR038275">
    <property type="entry name" value="Nuf2_N_sf"/>
</dbReference>
<keyword evidence="9" id="KW-0408">Iron</keyword>
<evidence type="ECO:0000256" key="12">
    <source>
        <dbReference type="ARBA" id="ARBA00023242"/>
    </source>
</evidence>
<accession>A0A2N1JB86</accession>
<dbReference type="GO" id="GO:0051537">
    <property type="term" value="F:2 iron, 2 sulfur cluster binding"/>
    <property type="evidence" value="ECO:0007669"/>
    <property type="project" value="TreeGrafter"/>
</dbReference>
<feature type="domain" description="Thioredoxin" evidence="17">
    <location>
        <begin position="1"/>
        <end position="109"/>
    </location>
</feature>
<dbReference type="PROSITE" id="PS51352">
    <property type="entry name" value="THIOREDOXIN_2"/>
    <property type="match status" value="1"/>
</dbReference>
<evidence type="ECO:0000256" key="3">
    <source>
        <dbReference type="ARBA" id="ARBA00005498"/>
    </source>
</evidence>
<dbReference type="GO" id="GO:0015036">
    <property type="term" value="F:disulfide oxidoreductase activity"/>
    <property type="evidence" value="ECO:0007669"/>
    <property type="project" value="UniProtKB-ARBA"/>
</dbReference>
<evidence type="ECO:0000256" key="8">
    <source>
        <dbReference type="ARBA" id="ARBA00022776"/>
    </source>
</evidence>
<dbReference type="Pfam" id="PF00462">
    <property type="entry name" value="Glutaredoxin"/>
    <property type="match status" value="1"/>
</dbReference>
<keyword evidence="10" id="KW-0411">Iron-sulfur</keyword>
<keyword evidence="5" id="KW-0158">Chromosome</keyword>
<dbReference type="InterPro" id="IPR002109">
    <property type="entry name" value="Glutaredoxin"/>
</dbReference>
<evidence type="ECO:0000256" key="11">
    <source>
        <dbReference type="ARBA" id="ARBA00023054"/>
    </source>
</evidence>
<dbReference type="PANTHER" id="PTHR10293:SF73">
    <property type="entry name" value="GLUTAREDOXIN-3"/>
    <property type="match status" value="1"/>
</dbReference>
<evidence type="ECO:0000256" key="13">
    <source>
        <dbReference type="ARBA" id="ARBA00023306"/>
    </source>
</evidence>
<dbReference type="FunFam" id="3.40.30.10:FF:000012">
    <property type="entry name" value="Monothiol glutaredoxin"/>
    <property type="match status" value="1"/>
</dbReference>
<dbReference type="PANTHER" id="PTHR10293">
    <property type="entry name" value="GLUTAREDOXIN FAMILY MEMBER"/>
    <property type="match status" value="1"/>
</dbReference>
<gene>
    <name evidence="18" type="primary">NUF2</name>
    <name evidence="18" type="ORF">MVES_002172</name>
</gene>
<evidence type="ECO:0000256" key="7">
    <source>
        <dbReference type="ARBA" id="ARBA00022723"/>
    </source>
</evidence>
<dbReference type="CDD" id="cd03028">
    <property type="entry name" value="GRX_PICOT_like"/>
    <property type="match status" value="1"/>
</dbReference>
<evidence type="ECO:0000256" key="6">
    <source>
        <dbReference type="ARBA" id="ARBA00022618"/>
    </source>
</evidence>
<dbReference type="STRING" id="2020962.A0A2N1JB86"/>
<evidence type="ECO:0000256" key="5">
    <source>
        <dbReference type="ARBA" id="ARBA00022454"/>
    </source>
</evidence>
<keyword evidence="7" id="KW-0479">Metal-binding</keyword>
<dbReference type="InterPro" id="IPR036249">
    <property type="entry name" value="Thioredoxin-like_sf"/>
</dbReference>
<comment type="similarity">
    <text evidence="4">Belongs to the glutaredoxin family. Monothiol subfamily.</text>
</comment>
<dbReference type="Gene3D" id="1.10.418.60">
    <property type="entry name" value="Ncd80 complex, Nuf2 subunit"/>
    <property type="match status" value="1"/>
</dbReference>
<evidence type="ECO:0000256" key="9">
    <source>
        <dbReference type="ARBA" id="ARBA00023004"/>
    </source>
</evidence>
<evidence type="ECO:0000256" key="2">
    <source>
        <dbReference type="ARBA" id="ARBA00004584"/>
    </source>
</evidence>
<evidence type="ECO:0000313" key="18">
    <source>
        <dbReference type="EMBL" id="PKI83804.1"/>
    </source>
</evidence>
<dbReference type="Pfam" id="PF03800">
    <property type="entry name" value="Nuf2"/>
    <property type="match status" value="1"/>
</dbReference>
<evidence type="ECO:0000256" key="15">
    <source>
        <dbReference type="ARBA" id="ARBA00055846"/>
    </source>
</evidence>
<keyword evidence="8" id="KW-0498">Mitosis</keyword>
<keyword evidence="13" id="KW-0131">Cell cycle</keyword>
<evidence type="ECO:0000256" key="14">
    <source>
        <dbReference type="ARBA" id="ARBA00023328"/>
    </source>
</evidence>
<dbReference type="Pfam" id="PF18595">
    <property type="entry name" value="Nuf2_DHR10-like"/>
    <property type="match status" value="1"/>
</dbReference>
<dbReference type="SUPFAM" id="SSF52833">
    <property type="entry name" value="Thioredoxin-like"/>
    <property type="match status" value="2"/>
</dbReference>
<keyword evidence="12" id="KW-0539">Nucleus</keyword>
<keyword evidence="6" id="KW-0132">Cell division</keyword>
<organism evidence="18 19">
    <name type="scientific">Malassezia vespertilionis</name>
    <dbReference type="NCBI Taxonomy" id="2020962"/>
    <lineage>
        <taxon>Eukaryota</taxon>
        <taxon>Fungi</taxon>
        <taxon>Dikarya</taxon>
        <taxon>Basidiomycota</taxon>
        <taxon>Ustilaginomycotina</taxon>
        <taxon>Malasseziomycetes</taxon>
        <taxon>Malasseziales</taxon>
        <taxon>Malasseziaceae</taxon>
        <taxon>Malassezia</taxon>
    </lineage>
</organism>
<dbReference type="GO" id="GO:0005634">
    <property type="term" value="C:nucleus"/>
    <property type="evidence" value="ECO:0007669"/>
    <property type="project" value="UniProtKB-SubCell"/>
</dbReference>
<proteinExistence type="inferred from homology"/>
<dbReference type="InterPro" id="IPR033658">
    <property type="entry name" value="GRX_PICOT-like"/>
</dbReference>
<dbReference type="GO" id="GO:0031262">
    <property type="term" value="C:Ndc80 complex"/>
    <property type="evidence" value="ECO:0007669"/>
    <property type="project" value="InterPro"/>
</dbReference>
<evidence type="ECO:0000313" key="19">
    <source>
        <dbReference type="Proteomes" id="UP000232875"/>
    </source>
</evidence>
<keyword evidence="14" id="KW-0137">Centromere</keyword>
<reference evidence="18 19" key="1">
    <citation type="submission" date="2017-10" db="EMBL/GenBank/DDBJ databases">
        <title>A novel species of cold-tolerant Malassezia isolated from bats.</title>
        <authorList>
            <person name="Lorch J.M."/>
            <person name="Palmer J.M."/>
            <person name="Vanderwolf K.J."/>
            <person name="Schmidt K.Z."/>
            <person name="Verant M.L."/>
            <person name="Weller T.J."/>
            <person name="Blehert D.S."/>
        </authorList>
    </citation>
    <scope>NUCLEOTIDE SEQUENCE [LARGE SCALE GENOMIC DNA]</scope>
    <source>
        <strain evidence="18 19">NWHC:44797-103</strain>
    </source>
</reference>
<comment type="similarity">
    <text evidence="3">Belongs to the NUF2 family.</text>
</comment>
<evidence type="ECO:0000256" key="10">
    <source>
        <dbReference type="ARBA" id="ARBA00023014"/>
    </source>
</evidence>
<dbReference type="GO" id="GO:0005829">
    <property type="term" value="C:cytosol"/>
    <property type="evidence" value="ECO:0007669"/>
    <property type="project" value="TreeGrafter"/>
</dbReference>
<comment type="function">
    <text evidence="15">Monothiol glutaredoxin involved in the biogenesis of iron-sulfur clusters. Binds one iron-sulfur cluster per dimer. The iron-sulfur cluster is bound between subunits, and is complexed by a bound glutathione and a cysteine residue from each subunit.</text>
</comment>
<evidence type="ECO:0000259" key="17">
    <source>
        <dbReference type="PROSITE" id="PS51352"/>
    </source>
</evidence>
<dbReference type="Pfam" id="PF00085">
    <property type="entry name" value="Thioredoxin"/>
    <property type="match status" value="1"/>
</dbReference>